<proteinExistence type="predicted"/>
<evidence type="ECO:0000256" key="1">
    <source>
        <dbReference type="SAM" id="Phobius"/>
    </source>
</evidence>
<gene>
    <name evidence="2" type="ORF">PEVE_00029954</name>
</gene>
<protein>
    <submittedName>
        <fullName evidence="2">Uncharacterized protein</fullName>
    </submittedName>
</protein>
<keyword evidence="1" id="KW-1133">Transmembrane helix</keyword>
<organism evidence="2 3">
    <name type="scientific">Porites evermanni</name>
    <dbReference type="NCBI Taxonomy" id="104178"/>
    <lineage>
        <taxon>Eukaryota</taxon>
        <taxon>Metazoa</taxon>
        <taxon>Cnidaria</taxon>
        <taxon>Anthozoa</taxon>
        <taxon>Hexacorallia</taxon>
        <taxon>Scleractinia</taxon>
        <taxon>Fungiina</taxon>
        <taxon>Poritidae</taxon>
        <taxon>Porites</taxon>
    </lineage>
</organism>
<keyword evidence="1" id="KW-0812">Transmembrane</keyword>
<comment type="caution">
    <text evidence="2">The sequence shown here is derived from an EMBL/GenBank/DDBJ whole genome shotgun (WGS) entry which is preliminary data.</text>
</comment>
<dbReference type="Proteomes" id="UP001159427">
    <property type="component" value="Unassembled WGS sequence"/>
</dbReference>
<sequence>MSKRICLHLDNFTEYNVVTKKGNPARFTSVQLLLTIFGRCLDCGIIDISQSDVNDVSSLGCYCEYHGACFTGVESCCANTCVKGSSCVGFSCNDGFPKCAHGETCCSNNSTCVNGTDCLEQNCQDDADCGFFENCCEGKCSRICIGKDPQVDYGPSKKSCESDKDCTKKDYGYCCNGQCSNHSVCYTPLITTITVIVSLGVLIFLIATCVKLCCPQKRRILRETLLLQSEDITTEQALDSQLFPLLPPYQPDDYAPPEYEQHQTDINTSYYPQTIEVLLKENTAVPQTLPMMICTYPGVPPKIARLIYNWAPLIKLDKNEVWRPSGIEHFLSNTKLEGCGQKPEPYSLTRSNLERCNTNSYLTTKESLSCPSCTEPVFLRGQHPRNVPLNVIYRQHKNFLEVAYWTFFPYNRGKRVCFGYVQKGCFLLGRIWGRCPCGENLCCIGEYSTLGHHVGDWERITVRFRKVNSDYRIYSIHLSIHGIDVTNKFGGEFLWQ</sequence>
<accession>A0ABN8SVL9</accession>
<keyword evidence="3" id="KW-1185">Reference proteome</keyword>
<dbReference type="PANTHER" id="PTHR48174">
    <property type="entry name" value="DUF946 FAMILY PROTEIN"/>
    <property type="match status" value="1"/>
</dbReference>
<keyword evidence="1" id="KW-0472">Membrane</keyword>
<evidence type="ECO:0000313" key="2">
    <source>
        <dbReference type="EMBL" id="CAH3195317.1"/>
    </source>
</evidence>
<feature type="non-terminal residue" evidence="2">
    <location>
        <position position="496"/>
    </location>
</feature>
<feature type="transmembrane region" description="Helical" evidence="1">
    <location>
        <begin position="189"/>
        <end position="214"/>
    </location>
</feature>
<name>A0ABN8SVL9_9CNID</name>
<dbReference type="PANTHER" id="PTHR48174:SF5">
    <property type="entry name" value="VACUOLAR PROTEIN SORTING-ASSOCIATED PROTEIN 62"/>
    <property type="match status" value="1"/>
</dbReference>
<reference evidence="2 3" key="1">
    <citation type="submission" date="2022-05" db="EMBL/GenBank/DDBJ databases">
        <authorList>
            <consortium name="Genoscope - CEA"/>
            <person name="William W."/>
        </authorList>
    </citation>
    <scope>NUCLEOTIDE SEQUENCE [LARGE SCALE GENOMIC DNA]</scope>
</reference>
<evidence type="ECO:0000313" key="3">
    <source>
        <dbReference type="Proteomes" id="UP001159427"/>
    </source>
</evidence>
<dbReference type="EMBL" id="CALNXI010004218">
    <property type="protein sequence ID" value="CAH3195317.1"/>
    <property type="molecule type" value="Genomic_DNA"/>
</dbReference>